<dbReference type="Proteomes" id="UP001501094">
    <property type="component" value="Unassembled WGS sequence"/>
</dbReference>
<evidence type="ECO:0000313" key="4">
    <source>
        <dbReference type="Proteomes" id="UP001501094"/>
    </source>
</evidence>
<evidence type="ECO:0000256" key="1">
    <source>
        <dbReference type="SAM" id="SignalP"/>
    </source>
</evidence>
<feature type="signal peptide" evidence="1">
    <location>
        <begin position="1"/>
        <end position="27"/>
    </location>
</feature>
<reference evidence="4" key="1">
    <citation type="journal article" date="2019" name="Int. J. Syst. Evol. Microbiol.">
        <title>The Global Catalogue of Microorganisms (GCM) 10K type strain sequencing project: providing services to taxonomists for standard genome sequencing and annotation.</title>
        <authorList>
            <consortium name="The Broad Institute Genomics Platform"/>
            <consortium name="The Broad Institute Genome Sequencing Center for Infectious Disease"/>
            <person name="Wu L."/>
            <person name="Ma J."/>
        </authorList>
    </citation>
    <scope>NUCLEOTIDE SEQUENCE [LARGE SCALE GENOMIC DNA]</scope>
    <source>
        <strain evidence="4">JCM 14326</strain>
    </source>
</reference>
<evidence type="ECO:0000259" key="2">
    <source>
        <dbReference type="Pfam" id="PF26366"/>
    </source>
</evidence>
<keyword evidence="4" id="KW-1185">Reference proteome</keyword>
<protein>
    <recommendedName>
        <fullName evidence="2">DUF8094 domain-containing protein</fullName>
    </recommendedName>
</protein>
<evidence type="ECO:0000313" key="3">
    <source>
        <dbReference type="EMBL" id="GAA1875843.1"/>
    </source>
</evidence>
<sequence>MTWSHHAAGAGAVVLTAALLLAGCTTALPRPEAEPPVIGAVVSEDQETQIIARVAGAVGRATTERDVAALAARTAGPARQMRTSQIEVARLRGDDELVTSLPMTMQAVMLPSDAAWPRTSLAVSTPSDDKLTPLLYAFEQRSAREDYKLWGWVQLQPDVTLPRFASTDTGAGSVRADDAETLAMSPKAALAAYAAVLSDPEGKFADTFDDDVLRQFLLEQEREQTSDEKFTAAGGRYDYDAKPGAAGLRAMRTVDGGAIVLGALDSVLAVAVEECGKIRAESLAPSQRALFGDQAESNVLRTRYLDTVALHVPPAGSGSRVRLVGFDHVAVAVESAGDTSGCGA</sequence>
<dbReference type="InterPro" id="IPR058407">
    <property type="entry name" value="DUF8094"/>
</dbReference>
<feature type="chain" id="PRO_5045315654" description="DUF8094 domain-containing protein" evidence="1">
    <location>
        <begin position="28"/>
        <end position="344"/>
    </location>
</feature>
<feature type="domain" description="DUF8094" evidence="2">
    <location>
        <begin position="41"/>
        <end position="327"/>
    </location>
</feature>
<organism evidence="3 4">
    <name type="scientific">Myceligenerans crystallogenes</name>
    <dbReference type="NCBI Taxonomy" id="316335"/>
    <lineage>
        <taxon>Bacteria</taxon>
        <taxon>Bacillati</taxon>
        <taxon>Actinomycetota</taxon>
        <taxon>Actinomycetes</taxon>
        <taxon>Micrococcales</taxon>
        <taxon>Promicromonosporaceae</taxon>
        <taxon>Myceligenerans</taxon>
    </lineage>
</organism>
<keyword evidence="1" id="KW-0732">Signal</keyword>
<proteinExistence type="predicted"/>
<comment type="caution">
    <text evidence="3">The sequence shown here is derived from an EMBL/GenBank/DDBJ whole genome shotgun (WGS) entry which is preliminary data.</text>
</comment>
<dbReference type="EMBL" id="BAAANL010000011">
    <property type="protein sequence ID" value="GAA1875843.1"/>
    <property type="molecule type" value="Genomic_DNA"/>
</dbReference>
<dbReference type="Pfam" id="PF26366">
    <property type="entry name" value="DUF8094"/>
    <property type="match status" value="1"/>
</dbReference>
<dbReference type="RefSeq" id="WP_344106405.1">
    <property type="nucleotide sequence ID" value="NZ_BAAANL010000011.1"/>
</dbReference>
<gene>
    <name evidence="3" type="ORF">GCM10009751_39470</name>
</gene>
<name>A0ABP4ZX79_9MICO</name>
<accession>A0ABP4ZX79</accession>